<feature type="domain" description="Beta-galactosidase 1-like first all-beta" evidence="6">
    <location>
        <begin position="371"/>
        <end position="471"/>
    </location>
</feature>
<dbReference type="InterPro" id="IPR048913">
    <property type="entry name" value="BetaGal_gal-bd"/>
</dbReference>
<evidence type="ECO:0000313" key="9">
    <source>
        <dbReference type="Proteomes" id="UP000283374"/>
    </source>
</evidence>
<dbReference type="InterPro" id="IPR031330">
    <property type="entry name" value="Gly_Hdrlase_35_cat"/>
</dbReference>
<dbReference type="InterPro" id="IPR026283">
    <property type="entry name" value="B-gal_1-like"/>
</dbReference>
<keyword evidence="9" id="KW-1185">Reference proteome</keyword>
<dbReference type="InterPro" id="IPR048912">
    <property type="entry name" value="BetaGal1-like_ABD1"/>
</dbReference>
<organism evidence="8 9">
    <name type="scientific">Cellulomonas rhizosphaerae</name>
    <dbReference type="NCBI Taxonomy" id="2293719"/>
    <lineage>
        <taxon>Bacteria</taxon>
        <taxon>Bacillati</taxon>
        <taxon>Actinomycetota</taxon>
        <taxon>Actinomycetes</taxon>
        <taxon>Micrococcales</taxon>
        <taxon>Cellulomonadaceae</taxon>
        <taxon>Cellulomonas</taxon>
    </lineage>
</organism>
<feature type="domain" description="Beta-galactosidase galactose-binding" evidence="7">
    <location>
        <begin position="504"/>
        <end position="561"/>
    </location>
</feature>
<gene>
    <name evidence="8" type="ORF">D1825_09095</name>
</gene>
<name>A0A413RLS4_9CELL</name>
<proteinExistence type="inferred from homology"/>
<dbReference type="Pfam" id="PF21467">
    <property type="entry name" value="BetaGal_gal-bd"/>
    <property type="match status" value="1"/>
</dbReference>
<sequence>MPSFEIGEQDFLLDGEPLQILSGALHYFRVHPDLWADRIRKARLMGLNTIETYVAWNFHSPERGVFDLSGQRDLGRFLDLVAAEGMHAIVRPGPYICAEWDNGGLPAWLLATPGVGVRTAEPTYLEAIAGYYDAVLPVVAARQVTRGGPVLAVQVENEYGAYGDDADYLRALVALVRERDIEVPLTTCDQANDEMLSRGGLPELHKMATFGSRSPERLATLRAHQPTGPLMCMEYWDGWFDSWGEQHHTTDPHAAADDLDALLSTGASVNLYMFHGGTNLGLTNGANDKGTYLPITTSYDYDAPLAEDGTPTAKYDAFRAVIARHAPVPAERPARRAPAPVLDVVVDQRLPLVDALPLLTEPKPFTYLPTTDELGHWSGLTLYRTQVEADDLALAIDEVRDRALVLLDGQPIGTLSRTEGLTTITLPRRAGRLDVILEDQGRVNYGPRIGEAKGLIGSARTATREVTRWDVGGLRLAPLADEALDRLRAAAPVTSSAAPVDGPVLSRGTFTTDPDADHFLRLDGWGKGLVWVNGTLLGRYWAAGPTHTMYVAAPLLRAGDNEIVVLELHGAARGVVSFVDAPDLGHTER</sequence>
<dbReference type="SUPFAM" id="SSF51445">
    <property type="entry name" value="(Trans)glycosidases"/>
    <property type="match status" value="1"/>
</dbReference>
<dbReference type="InterPro" id="IPR001944">
    <property type="entry name" value="Glycoside_Hdrlase_35"/>
</dbReference>
<dbReference type="AlphaFoldDB" id="A0A413RLS4"/>
<dbReference type="Gene3D" id="2.60.120.260">
    <property type="entry name" value="Galactose-binding domain-like"/>
    <property type="match status" value="2"/>
</dbReference>
<feature type="active site" description="Proton donor" evidence="4">
    <location>
        <position position="158"/>
    </location>
</feature>
<dbReference type="InterPro" id="IPR017853">
    <property type="entry name" value="GH"/>
</dbReference>
<evidence type="ECO:0000259" key="7">
    <source>
        <dbReference type="Pfam" id="PF21467"/>
    </source>
</evidence>
<dbReference type="PROSITE" id="PS01182">
    <property type="entry name" value="GLYCOSYL_HYDROL_F35"/>
    <property type="match status" value="1"/>
</dbReference>
<keyword evidence="2" id="KW-0378">Hydrolase</keyword>
<keyword evidence="3" id="KW-0326">Glycosidase</keyword>
<evidence type="ECO:0000256" key="2">
    <source>
        <dbReference type="ARBA" id="ARBA00022801"/>
    </source>
</evidence>
<accession>A0A413RLS4</accession>
<dbReference type="PRINTS" id="PR00742">
    <property type="entry name" value="GLHYDRLASE35"/>
</dbReference>
<comment type="caution">
    <text evidence="8">The sequence shown here is derived from an EMBL/GenBank/DDBJ whole genome shotgun (WGS) entry which is preliminary data.</text>
</comment>
<dbReference type="GO" id="GO:0004565">
    <property type="term" value="F:beta-galactosidase activity"/>
    <property type="evidence" value="ECO:0007669"/>
    <property type="project" value="InterPro"/>
</dbReference>
<dbReference type="Proteomes" id="UP000283374">
    <property type="component" value="Unassembled WGS sequence"/>
</dbReference>
<dbReference type="Pfam" id="PF21317">
    <property type="entry name" value="BetaGal_ABD_1"/>
    <property type="match status" value="1"/>
</dbReference>
<dbReference type="Gene3D" id="3.20.20.80">
    <property type="entry name" value="Glycosidases"/>
    <property type="match status" value="1"/>
</dbReference>
<evidence type="ECO:0000259" key="5">
    <source>
        <dbReference type="Pfam" id="PF01301"/>
    </source>
</evidence>
<evidence type="ECO:0000256" key="1">
    <source>
        <dbReference type="ARBA" id="ARBA00009809"/>
    </source>
</evidence>
<dbReference type="OrthoDB" id="9813184at2"/>
<comment type="similarity">
    <text evidence="1">Belongs to the glycosyl hydrolase 35 family.</text>
</comment>
<feature type="domain" description="Glycoside hydrolase 35 catalytic" evidence="5">
    <location>
        <begin position="11"/>
        <end position="323"/>
    </location>
</feature>
<dbReference type="PANTHER" id="PTHR23421">
    <property type="entry name" value="BETA-GALACTOSIDASE RELATED"/>
    <property type="match status" value="1"/>
</dbReference>
<dbReference type="GO" id="GO:0005975">
    <property type="term" value="P:carbohydrate metabolic process"/>
    <property type="evidence" value="ECO:0007669"/>
    <property type="project" value="InterPro"/>
</dbReference>
<protein>
    <submittedName>
        <fullName evidence="8">Beta-galactosidase</fullName>
    </submittedName>
</protein>
<dbReference type="InterPro" id="IPR008979">
    <property type="entry name" value="Galactose-bd-like_sf"/>
</dbReference>
<dbReference type="EMBL" id="QWKP01000188">
    <property type="protein sequence ID" value="RHA41024.1"/>
    <property type="molecule type" value="Genomic_DNA"/>
</dbReference>
<dbReference type="Pfam" id="PF01301">
    <property type="entry name" value="Glyco_hydro_35"/>
    <property type="match status" value="1"/>
</dbReference>
<dbReference type="SUPFAM" id="SSF49785">
    <property type="entry name" value="Galactose-binding domain-like"/>
    <property type="match status" value="1"/>
</dbReference>
<feature type="active site" description="Nucleophile" evidence="4">
    <location>
        <position position="234"/>
    </location>
</feature>
<dbReference type="InterPro" id="IPR019801">
    <property type="entry name" value="Glyco_hydro_35_CS"/>
</dbReference>
<evidence type="ECO:0000259" key="6">
    <source>
        <dbReference type="Pfam" id="PF21317"/>
    </source>
</evidence>
<evidence type="ECO:0000313" key="8">
    <source>
        <dbReference type="EMBL" id="RHA41024.1"/>
    </source>
</evidence>
<reference evidence="8 9" key="1">
    <citation type="submission" date="2018-08" db="EMBL/GenBank/DDBJ databases">
        <title>Cellulomonas rhizosphaerae sp. nov., a novel actinomycete isolated from soil.</title>
        <authorList>
            <person name="Tian Y."/>
        </authorList>
    </citation>
    <scope>NUCLEOTIDE SEQUENCE [LARGE SCALE GENOMIC DNA]</scope>
    <source>
        <strain evidence="8 9">NEAU-TCZ24</strain>
    </source>
</reference>
<dbReference type="RefSeq" id="WP_118767106.1">
    <property type="nucleotide sequence ID" value="NZ_QWKP01000188.1"/>
</dbReference>
<dbReference type="PIRSF" id="PIRSF006336">
    <property type="entry name" value="B-gal"/>
    <property type="match status" value="1"/>
</dbReference>
<evidence type="ECO:0000256" key="4">
    <source>
        <dbReference type="PIRSR" id="PIRSR006336-1"/>
    </source>
</evidence>
<evidence type="ECO:0000256" key="3">
    <source>
        <dbReference type="ARBA" id="ARBA00023295"/>
    </source>
</evidence>